<dbReference type="InterPro" id="IPR054156">
    <property type="entry name" value="YxaF_TetR_C"/>
</dbReference>
<dbReference type="EMBL" id="OCNJ01000004">
    <property type="protein sequence ID" value="SOD94734.1"/>
    <property type="molecule type" value="Genomic_DNA"/>
</dbReference>
<name>A0A286GID4_9PROT</name>
<dbReference type="Gene3D" id="1.10.357.10">
    <property type="entry name" value="Tetracycline Repressor, domain 2"/>
    <property type="match status" value="1"/>
</dbReference>
<keyword evidence="2 4" id="KW-0238">DNA-binding</keyword>
<evidence type="ECO:0000313" key="7">
    <source>
        <dbReference type="Proteomes" id="UP000219621"/>
    </source>
</evidence>
<evidence type="ECO:0000256" key="3">
    <source>
        <dbReference type="ARBA" id="ARBA00023163"/>
    </source>
</evidence>
<dbReference type="SUPFAM" id="SSF48498">
    <property type="entry name" value="Tetracyclin repressor-like, C-terminal domain"/>
    <property type="match status" value="1"/>
</dbReference>
<sequence>MRLTREDVVGRAVEVFRRRGFHGTSMADLAAACGILKGSLYHHFPSKDDLALAVLEDIHAHFRAAVFPRALGSAAPADRMRALTRAVADYFAARDGSCLMGAFALEIGASDERFAVRIRAYFDDWAAAAAAPLEPRHGAVEAQRLGHDFVARTQGALLFLKLSGDDEPLARCHAAMVTAAGG</sequence>
<protein>
    <submittedName>
        <fullName evidence="6">Transcriptional regulator, TetR family</fullName>
    </submittedName>
</protein>
<dbReference type="PANTHER" id="PTHR47506">
    <property type="entry name" value="TRANSCRIPTIONAL REGULATORY PROTEIN"/>
    <property type="match status" value="1"/>
</dbReference>
<dbReference type="PANTHER" id="PTHR47506:SF7">
    <property type="entry name" value="TRANSCRIPTIONAL REGULATORY PROTEIN"/>
    <property type="match status" value="1"/>
</dbReference>
<evidence type="ECO:0000256" key="4">
    <source>
        <dbReference type="PROSITE-ProRule" id="PRU00335"/>
    </source>
</evidence>
<feature type="DNA-binding region" description="H-T-H motif" evidence="4">
    <location>
        <begin position="25"/>
        <end position="44"/>
    </location>
</feature>
<evidence type="ECO:0000313" key="6">
    <source>
        <dbReference type="EMBL" id="SOD94734.1"/>
    </source>
</evidence>
<dbReference type="GO" id="GO:0003677">
    <property type="term" value="F:DNA binding"/>
    <property type="evidence" value="ECO:0007669"/>
    <property type="project" value="UniProtKB-UniRule"/>
</dbReference>
<feature type="domain" description="HTH tetR-type" evidence="5">
    <location>
        <begin position="2"/>
        <end position="62"/>
    </location>
</feature>
<keyword evidence="7" id="KW-1185">Reference proteome</keyword>
<evidence type="ECO:0000259" key="5">
    <source>
        <dbReference type="PROSITE" id="PS50977"/>
    </source>
</evidence>
<keyword evidence="3" id="KW-0804">Transcription</keyword>
<dbReference type="SUPFAM" id="SSF46689">
    <property type="entry name" value="Homeodomain-like"/>
    <property type="match status" value="1"/>
</dbReference>
<dbReference type="Gene3D" id="1.10.10.60">
    <property type="entry name" value="Homeodomain-like"/>
    <property type="match status" value="1"/>
</dbReference>
<dbReference type="PRINTS" id="PR00455">
    <property type="entry name" value="HTHTETR"/>
</dbReference>
<keyword evidence="1" id="KW-0805">Transcription regulation</keyword>
<accession>A0A286GID4</accession>
<dbReference type="PROSITE" id="PS50977">
    <property type="entry name" value="HTH_TETR_2"/>
    <property type="match status" value="1"/>
</dbReference>
<dbReference type="Pfam" id="PF21993">
    <property type="entry name" value="TetR_C_13_2"/>
    <property type="match status" value="1"/>
</dbReference>
<organism evidence="6 7">
    <name type="scientific">Caenispirillum bisanense</name>
    <dbReference type="NCBI Taxonomy" id="414052"/>
    <lineage>
        <taxon>Bacteria</taxon>
        <taxon>Pseudomonadati</taxon>
        <taxon>Pseudomonadota</taxon>
        <taxon>Alphaproteobacteria</taxon>
        <taxon>Rhodospirillales</taxon>
        <taxon>Novispirillaceae</taxon>
        <taxon>Caenispirillum</taxon>
    </lineage>
</organism>
<dbReference type="InterPro" id="IPR001647">
    <property type="entry name" value="HTH_TetR"/>
</dbReference>
<proteinExistence type="predicted"/>
<dbReference type="AlphaFoldDB" id="A0A286GID4"/>
<dbReference type="InterPro" id="IPR009057">
    <property type="entry name" value="Homeodomain-like_sf"/>
</dbReference>
<gene>
    <name evidence="6" type="ORF">SAMN05421508_104103</name>
</gene>
<dbReference type="Pfam" id="PF00440">
    <property type="entry name" value="TetR_N"/>
    <property type="match status" value="1"/>
</dbReference>
<reference evidence="6 7" key="1">
    <citation type="submission" date="2017-09" db="EMBL/GenBank/DDBJ databases">
        <authorList>
            <person name="Ehlers B."/>
            <person name="Leendertz F.H."/>
        </authorList>
    </citation>
    <scope>NUCLEOTIDE SEQUENCE [LARGE SCALE GENOMIC DNA]</scope>
    <source>
        <strain evidence="6 7">USBA 140</strain>
    </source>
</reference>
<dbReference type="InterPro" id="IPR036271">
    <property type="entry name" value="Tet_transcr_reg_TetR-rel_C_sf"/>
</dbReference>
<evidence type="ECO:0000256" key="2">
    <source>
        <dbReference type="ARBA" id="ARBA00023125"/>
    </source>
</evidence>
<evidence type="ECO:0000256" key="1">
    <source>
        <dbReference type="ARBA" id="ARBA00023015"/>
    </source>
</evidence>
<dbReference type="RefSeq" id="WP_217992033.1">
    <property type="nucleotide sequence ID" value="NZ_OCNJ01000004.1"/>
</dbReference>
<dbReference type="Proteomes" id="UP000219621">
    <property type="component" value="Unassembled WGS sequence"/>
</dbReference>